<evidence type="ECO:0000313" key="2">
    <source>
        <dbReference type="Proteomes" id="UP000019591"/>
    </source>
</evidence>
<dbReference type="EMBL" id="CP007452">
    <property type="protein sequence ID" value="AHM55935.1"/>
    <property type="molecule type" value="Genomic_DNA"/>
</dbReference>
<sequence>MKRNMDLVRLILLEIENIYQSTAIYNLTIDGYDAEMVAYHCKIIHEAGLISDYKAQYADNKLYGFGVGSLTWDGNDFLDKIRDDSQWKKIKDAITEKGLPMVIETIKLVANAFISTAVTGITTSILKG</sequence>
<evidence type="ECO:0008006" key="3">
    <source>
        <dbReference type="Google" id="ProtNLM"/>
    </source>
</evidence>
<dbReference type="eggNOG" id="ENOG5031P7C">
    <property type="taxonomic scope" value="Bacteria"/>
</dbReference>
<organism evidence="1 2">
    <name type="scientific">Peptoclostridium acidaminophilum DSM 3953</name>
    <dbReference type="NCBI Taxonomy" id="1286171"/>
    <lineage>
        <taxon>Bacteria</taxon>
        <taxon>Bacillati</taxon>
        <taxon>Bacillota</taxon>
        <taxon>Clostridia</taxon>
        <taxon>Peptostreptococcales</taxon>
        <taxon>Peptoclostridiaceae</taxon>
        <taxon>Peptoclostridium</taxon>
    </lineage>
</organism>
<reference evidence="1 2" key="1">
    <citation type="journal article" date="2014" name="Genome Announc.">
        <title>Complete Genome Sequence of Amino Acid-Utilizing Eubacterium acidaminophilum al-2 (DSM 3953).</title>
        <authorList>
            <person name="Poehlein A."/>
            <person name="Andreesen J.R."/>
            <person name="Daniel R."/>
        </authorList>
    </citation>
    <scope>NUCLEOTIDE SEQUENCE [LARGE SCALE GENOMIC DNA]</scope>
    <source>
        <strain evidence="1 2">DSM 3953</strain>
    </source>
</reference>
<dbReference type="HOGENOM" id="CLU_139712_2_0_9"/>
<keyword evidence="2" id="KW-1185">Reference proteome</keyword>
<proteinExistence type="predicted"/>
<dbReference type="OrthoDB" id="6960201at2"/>
<evidence type="ECO:0000313" key="1">
    <source>
        <dbReference type="EMBL" id="AHM55935.1"/>
    </source>
</evidence>
<dbReference type="KEGG" id="eac:EAL2_c06330"/>
<dbReference type="STRING" id="1286171.EAL2_c06330"/>
<dbReference type="InterPro" id="IPR019650">
    <property type="entry name" value="DUF2513"/>
</dbReference>
<dbReference type="Pfam" id="PF10711">
    <property type="entry name" value="DUF2513"/>
    <property type="match status" value="1"/>
</dbReference>
<dbReference type="Proteomes" id="UP000019591">
    <property type="component" value="Chromosome"/>
</dbReference>
<accession>W8T4Z0</accession>
<protein>
    <recommendedName>
        <fullName evidence="3">DUF2513 domain-containing protein</fullName>
    </recommendedName>
</protein>
<gene>
    <name evidence="1" type="ORF">EAL2_c06330</name>
</gene>
<name>W8T4Z0_PEPAC</name>
<dbReference type="AlphaFoldDB" id="W8T4Z0"/>